<evidence type="ECO:0000259" key="2">
    <source>
        <dbReference type="PROSITE" id="PS50993"/>
    </source>
</evidence>
<keyword evidence="4" id="KW-1185">Reference proteome</keyword>
<proteinExistence type="predicted"/>
<dbReference type="Pfam" id="PF03432">
    <property type="entry name" value="Relaxase"/>
    <property type="match status" value="1"/>
</dbReference>
<dbReference type="AlphaFoldDB" id="A0A2R8BKQ6"/>
<feature type="region of interest" description="Disordered" evidence="1">
    <location>
        <begin position="38"/>
        <end position="66"/>
    </location>
</feature>
<protein>
    <recommendedName>
        <fullName evidence="2">Nidogen G2 beta-barrel domain-containing protein</fullName>
    </recommendedName>
</protein>
<organism evidence="3 4">
    <name type="scientific">Albidovulum aquaemixtae</name>
    <dbReference type="NCBI Taxonomy" id="1542388"/>
    <lineage>
        <taxon>Bacteria</taxon>
        <taxon>Pseudomonadati</taxon>
        <taxon>Pseudomonadota</taxon>
        <taxon>Alphaproteobacteria</taxon>
        <taxon>Rhodobacterales</taxon>
        <taxon>Paracoccaceae</taxon>
        <taxon>Albidovulum</taxon>
    </lineage>
</organism>
<evidence type="ECO:0000313" key="3">
    <source>
        <dbReference type="EMBL" id="SPH23893.1"/>
    </source>
</evidence>
<feature type="compositionally biased region" description="Basic residues" evidence="1">
    <location>
        <begin position="50"/>
        <end position="66"/>
    </location>
</feature>
<dbReference type="PROSITE" id="PS50993">
    <property type="entry name" value="NIDOGEN_G2"/>
    <property type="match status" value="1"/>
</dbReference>
<name>A0A2R8BKQ6_9RHOB</name>
<accession>A0A2R8BKQ6</accession>
<dbReference type="EMBL" id="OMOQ01000002">
    <property type="protein sequence ID" value="SPH23893.1"/>
    <property type="molecule type" value="Genomic_DNA"/>
</dbReference>
<dbReference type="InterPro" id="IPR021795">
    <property type="entry name" value="DUF3363"/>
</dbReference>
<dbReference type="Pfam" id="PF11843">
    <property type="entry name" value="DUF3363"/>
    <property type="match status" value="2"/>
</dbReference>
<dbReference type="Proteomes" id="UP000244924">
    <property type="component" value="Unassembled WGS sequence"/>
</dbReference>
<reference evidence="3 4" key="1">
    <citation type="submission" date="2018-03" db="EMBL/GenBank/DDBJ databases">
        <authorList>
            <person name="Keele B.F."/>
        </authorList>
    </citation>
    <scope>NUCLEOTIDE SEQUENCE [LARGE SCALE GENOMIC DNA]</scope>
    <source>
        <strain evidence="3 4">CECT 8626</strain>
    </source>
</reference>
<sequence length="592" mass="66160">MGLRMTDTEHDFRIRPGKTRSTRTPRSKSFVNQVLHAAQKAGHTGPSRSPGRRGRSTFGRGHGRFGRSRLFSPARRVVVKARIARHKGRAYRAAPLSTHLTYLRRDGVSKDGANGLLFDAKTDGLYCSDFAARCEDDRHHFRFIISPEDAAEMEDLRGFTRDLARRMEADLGTRLDWIAVDHWNTDNPHVHLIVRGVDDRGGDLVIARDYISSGLRSRAEDLVALELGPKPEHEIRHALEREVTAERWTRLDRELRYQADDLGLLDLRPSAPGPADPQIRRLMIGRLQYLWRLGLASDGRPGEWMLGLEAERTLRDLSERGDIIKTMHRAFAERGQDRGFSDFAIDAGRPGDPIIGRLVETGLYDEQTGTAYAVIDGTDGRAHHVRFRGLDAFEHTPASGGIVEVRRFSGADDPRPTLVLANRSDLDLQGQITAPGATWLDHRLVQRSRMPLAMGGFGAEVRDALDARAEHLVDEGLAQRQGQRIIFQRNLLATLRQRELDATGWTLEAETGLQHQPAKPGEHVSGTYTRQLRLTSGRYAMIEGIGPDGGRSFQLVPWSREIEPRLGQHITGIVRGGGGIDWSLGRKRGLGI</sequence>
<dbReference type="InterPro" id="IPR005094">
    <property type="entry name" value="Endonuclease_MobA/VirD2"/>
</dbReference>
<feature type="domain" description="Nidogen G2 beta-barrel" evidence="2">
    <location>
        <begin position="516"/>
        <end position="592"/>
    </location>
</feature>
<evidence type="ECO:0000256" key="1">
    <source>
        <dbReference type="SAM" id="MobiDB-lite"/>
    </source>
</evidence>
<gene>
    <name evidence="3" type="ORF">DEA8626_02970</name>
</gene>
<evidence type="ECO:0000313" key="4">
    <source>
        <dbReference type="Proteomes" id="UP000244924"/>
    </source>
</evidence>
<dbReference type="InterPro" id="IPR006605">
    <property type="entry name" value="G2_nidogen/fibulin_G2F"/>
</dbReference>